<organism evidence="1 2">
    <name type="scientific">Rattus norvegicus</name>
    <name type="common">Rat</name>
    <dbReference type="NCBI Taxonomy" id="10116"/>
    <lineage>
        <taxon>Eukaryota</taxon>
        <taxon>Metazoa</taxon>
        <taxon>Chordata</taxon>
        <taxon>Craniata</taxon>
        <taxon>Vertebrata</taxon>
        <taxon>Euteleostomi</taxon>
        <taxon>Mammalia</taxon>
        <taxon>Eutheria</taxon>
        <taxon>Euarchontoglires</taxon>
        <taxon>Glires</taxon>
        <taxon>Rodentia</taxon>
        <taxon>Myomorpha</taxon>
        <taxon>Muroidea</taxon>
        <taxon>Muridae</taxon>
        <taxon>Murinae</taxon>
        <taxon>Rattus</taxon>
    </lineage>
</organism>
<proteinExistence type="predicted"/>
<evidence type="ECO:0000313" key="1">
    <source>
        <dbReference type="EMBL" id="EDL91161.1"/>
    </source>
</evidence>
<evidence type="ECO:0000313" key="2">
    <source>
        <dbReference type="Proteomes" id="UP000234681"/>
    </source>
</evidence>
<gene>
    <name evidence="1" type="ORF">rCG_63202</name>
</gene>
<sequence>MEGKLDLDLQPTTSAVSFRRCLTAPTHCRAFALDRAFRCLRHVLKSSFDGCLSAAFVCLSFAAFSFACCSMNKLSHWKL</sequence>
<dbReference type="Proteomes" id="UP000234681">
    <property type="component" value="Chromosome 4"/>
</dbReference>
<protein>
    <submittedName>
        <fullName evidence="1">RCG63202</fullName>
    </submittedName>
</protein>
<accession>A6IAP3</accession>
<dbReference type="AlphaFoldDB" id="A6IAP3"/>
<feature type="non-terminal residue" evidence="1">
    <location>
        <position position="79"/>
    </location>
</feature>
<name>A6IAP3_RAT</name>
<reference evidence="2" key="1">
    <citation type="submission" date="2005-09" db="EMBL/GenBank/DDBJ databases">
        <authorList>
            <person name="Mural R.J."/>
            <person name="Li P.W."/>
            <person name="Adams M.D."/>
            <person name="Amanatides P.G."/>
            <person name="Baden-Tillson H."/>
            <person name="Barnstead M."/>
            <person name="Chin S.H."/>
            <person name="Dew I."/>
            <person name="Evans C.A."/>
            <person name="Ferriera S."/>
            <person name="Flanigan M."/>
            <person name="Fosler C."/>
            <person name="Glodek A."/>
            <person name="Gu Z."/>
            <person name="Holt R.A."/>
            <person name="Jennings D."/>
            <person name="Kraft C.L."/>
            <person name="Lu F."/>
            <person name="Nguyen T."/>
            <person name="Nusskern D.R."/>
            <person name="Pfannkoch C.M."/>
            <person name="Sitter C."/>
            <person name="Sutton G.G."/>
            <person name="Venter J.C."/>
            <person name="Wang Z."/>
            <person name="Woodage T."/>
            <person name="Zheng X.H."/>
            <person name="Zhong F."/>
        </authorList>
    </citation>
    <scope>NUCLEOTIDE SEQUENCE [LARGE SCALE GENOMIC DNA]</scope>
    <source>
        <strain>BN</strain>
        <strain evidence="2">Sprague-Dawley</strain>
    </source>
</reference>
<dbReference type="EMBL" id="CH473957">
    <property type="protein sequence ID" value="EDL91161.1"/>
    <property type="molecule type" value="Genomic_DNA"/>
</dbReference>